<feature type="transmembrane region" description="Helical" evidence="2">
    <location>
        <begin position="273"/>
        <end position="291"/>
    </location>
</feature>
<feature type="region of interest" description="Disordered" evidence="1">
    <location>
        <begin position="464"/>
        <end position="488"/>
    </location>
</feature>
<comment type="caution">
    <text evidence="3">The sequence shown here is derived from an EMBL/GenBank/DDBJ whole genome shotgun (WGS) entry which is preliminary data.</text>
</comment>
<name>A0A0L6UMV8_9BASI</name>
<gene>
    <name evidence="3" type="ORF">VP01_515g6</name>
</gene>
<dbReference type="VEuPathDB" id="FungiDB:VP01_515g6"/>
<feature type="compositionally biased region" description="Polar residues" evidence="1">
    <location>
        <begin position="479"/>
        <end position="488"/>
    </location>
</feature>
<evidence type="ECO:0000256" key="1">
    <source>
        <dbReference type="SAM" id="MobiDB-lite"/>
    </source>
</evidence>
<feature type="transmembrane region" description="Helical" evidence="2">
    <location>
        <begin position="427"/>
        <end position="454"/>
    </location>
</feature>
<reference evidence="3 4" key="1">
    <citation type="submission" date="2015-08" db="EMBL/GenBank/DDBJ databases">
        <title>Next Generation Sequencing and Analysis of the Genome of Puccinia sorghi L Schw, the Causal Agent of Maize Common Rust.</title>
        <authorList>
            <person name="Rochi L."/>
            <person name="Burguener G."/>
            <person name="Darino M."/>
            <person name="Turjanski A."/>
            <person name="Kreff E."/>
            <person name="Dieguez M.J."/>
            <person name="Sacco F."/>
        </authorList>
    </citation>
    <scope>NUCLEOTIDE SEQUENCE [LARGE SCALE GENOMIC DNA]</scope>
    <source>
        <strain evidence="3 4">RO10H11247</strain>
    </source>
</reference>
<proteinExistence type="predicted"/>
<dbReference type="EMBL" id="LAVV01010342">
    <property type="protein sequence ID" value="KNZ49190.1"/>
    <property type="molecule type" value="Genomic_DNA"/>
</dbReference>
<sequence>MCSSDQQSNMGIFFFFFFFFQWLIQTCLHMSCYHPMAQPSPSIILNLWDIAKVVGSKQPILHIGLSLPPPNGPTKSSNQTQLRGCSNDCLVIPGGLRLVDGRDKWSVGLEVAVTILRLEKWFSYRNQTMSLHLYTKGLNRQIFWVAYIIRPLEKRLPIVIQTSNDSHNLAEIGFGSFLTDSQLDPLGRNPIENLHQGICHGQWLFQNFILMQFRGASQCLKISRALGAIIQKLSRHCGTFKIILILFVAFGSFNLRNPLEQKVINPIITRCNFYFYFFIFYFIFLNFNIPIEEAMNNSIFLSSPELSLGVHFKTEYFCTIEITVLLTYIWANININMWYCGNSNEWAGIEIKCVELQRNGLELQVSVSKCKGMVCDCEAEVHKNSKEWPGTGRKFVAIKSTCMELQGSAWKFKGMPNMNNKEAKIQFFFVDAMLIWVWNVPSLFMTNIIMIRLITLNTNKKESKIHNKQKQAQKEGSSRKYQPSQNPWQGRTSPVFCVNLTEKWASLHFSLCGFNYQPSQIIQWLVELLAKWLACVSVCRTA</sequence>
<protein>
    <submittedName>
        <fullName evidence="3">Putative signal peptide protein</fullName>
    </submittedName>
</protein>
<organism evidence="3 4">
    <name type="scientific">Puccinia sorghi</name>
    <dbReference type="NCBI Taxonomy" id="27349"/>
    <lineage>
        <taxon>Eukaryota</taxon>
        <taxon>Fungi</taxon>
        <taxon>Dikarya</taxon>
        <taxon>Basidiomycota</taxon>
        <taxon>Pucciniomycotina</taxon>
        <taxon>Pucciniomycetes</taxon>
        <taxon>Pucciniales</taxon>
        <taxon>Pucciniaceae</taxon>
        <taxon>Puccinia</taxon>
    </lineage>
</organism>
<dbReference type="AlphaFoldDB" id="A0A0L6UMV8"/>
<evidence type="ECO:0000313" key="4">
    <source>
        <dbReference type="Proteomes" id="UP000037035"/>
    </source>
</evidence>
<keyword evidence="2" id="KW-0472">Membrane</keyword>
<feature type="transmembrane region" description="Helical" evidence="2">
    <location>
        <begin position="12"/>
        <end position="33"/>
    </location>
</feature>
<dbReference type="Proteomes" id="UP000037035">
    <property type="component" value="Unassembled WGS sequence"/>
</dbReference>
<keyword evidence="2" id="KW-0812">Transmembrane</keyword>
<accession>A0A0L6UMV8</accession>
<evidence type="ECO:0000313" key="3">
    <source>
        <dbReference type="EMBL" id="KNZ49190.1"/>
    </source>
</evidence>
<evidence type="ECO:0000256" key="2">
    <source>
        <dbReference type="SAM" id="Phobius"/>
    </source>
</evidence>
<keyword evidence="2" id="KW-1133">Transmembrane helix</keyword>
<keyword evidence="4" id="KW-1185">Reference proteome</keyword>